<dbReference type="RefSeq" id="WP_151667329.1">
    <property type="nucleotide sequence ID" value="NZ_WBVO01000005.1"/>
</dbReference>
<reference evidence="2 3" key="1">
    <citation type="submission" date="2019-09" db="EMBL/GenBank/DDBJ databases">
        <title>Genomes of family Cryomorphaceae.</title>
        <authorList>
            <person name="Bowman J.P."/>
        </authorList>
    </citation>
    <scope>NUCLEOTIDE SEQUENCE [LARGE SCALE GENOMIC DNA]</scope>
    <source>
        <strain evidence="2 3">LMG 25704</strain>
    </source>
</reference>
<dbReference type="EMBL" id="WBVO01000005">
    <property type="protein sequence ID" value="KAB2810185.1"/>
    <property type="molecule type" value="Genomic_DNA"/>
</dbReference>
<evidence type="ECO:0000313" key="3">
    <source>
        <dbReference type="Proteomes" id="UP000468650"/>
    </source>
</evidence>
<comment type="caution">
    <text evidence="2">The sequence shown here is derived from an EMBL/GenBank/DDBJ whole genome shotgun (WGS) entry which is preliminary data.</text>
</comment>
<proteinExistence type="predicted"/>
<accession>A0A6N6RKI1</accession>
<feature type="signal peptide" evidence="1">
    <location>
        <begin position="1"/>
        <end position="22"/>
    </location>
</feature>
<evidence type="ECO:0000256" key="1">
    <source>
        <dbReference type="SAM" id="SignalP"/>
    </source>
</evidence>
<dbReference type="OrthoDB" id="947434at2"/>
<organism evidence="2 3">
    <name type="scientific">Phaeocystidibacter luteus</name>
    <dbReference type="NCBI Taxonomy" id="911197"/>
    <lineage>
        <taxon>Bacteria</taxon>
        <taxon>Pseudomonadati</taxon>
        <taxon>Bacteroidota</taxon>
        <taxon>Flavobacteriia</taxon>
        <taxon>Flavobacteriales</taxon>
        <taxon>Phaeocystidibacteraceae</taxon>
        <taxon>Phaeocystidibacter</taxon>
    </lineage>
</organism>
<keyword evidence="3" id="KW-1185">Reference proteome</keyword>
<gene>
    <name evidence="2" type="ORF">F8C67_08095</name>
</gene>
<protein>
    <recommendedName>
        <fullName evidence="4">Outer membrane protein beta-barrel domain-containing protein</fullName>
    </recommendedName>
</protein>
<keyword evidence="1" id="KW-0732">Signal</keyword>
<evidence type="ECO:0008006" key="4">
    <source>
        <dbReference type="Google" id="ProtNLM"/>
    </source>
</evidence>
<feature type="chain" id="PRO_5027087055" description="Outer membrane protein beta-barrel domain-containing protein" evidence="1">
    <location>
        <begin position="23"/>
        <end position="207"/>
    </location>
</feature>
<dbReference type="Proteomes" id="UP000468650">
    <property type="component" value="Unassembled WGS sequence"/>
</dbReference>
<evidence type="ECO:0000313" key="2">
    <source>
        <dbReference type="EMBL" id="KAB2810185.1"/>
    </source>
</evidence>
<dbReference type="AlphaFoldDB" id="A0A6N6RKI1"/>
<sequence>MTRLHILFISGLSAVVSMPLFGQEKDFAFQNQQERVPVHITQLYVFGGYQPAFQFSDDDWRIGGTRHGFNVGVVYEENFSKYDDAFNWAVGVRYSMLGRRGDSMDSRTMHNLNIPVDFNVRILKGYGGHIMGGLDVQLTLVEIINGPADSPIREEGRSNGIDVIPYLGFVYKAESYRLSIQAGRGILPQPYGYFNEYYLFGFGYHLW</sequence>
<name>A0A6N6RKI1_9FLAO</name>